<dbReference type="EMBL" id="CAJNOU010001037">
    <property type="protein sequence ID" value="CAF1139243.1"/>
    <property type="molecule type" value="Genomic_DNA"/>
</dbReference>
<comment type="caution">
    <text evidence="1">The sequence shown here is derived from an EMBL/GenBank/DDBJ whole genome shotgun (WGS) entry which is preliminary data.</text>
</comment>
<proteinExistence type="predicted"/>
<dbReference type="AlphaFoldDB" id="A0A814S1I9"/>
<sequence>MCRAHNYVRKNRKYLGIKTHTDSPLFINEERVTFNGLALLAEDEVDNVIMAHYGTQFGCGTRILHQILEARIAKVTKASSAHGQTHAVFSNKEPRKIIQAKEVFERLQVDLVDLSRRSVSKNGTNFRYALVILDIFLQYLFSHPLNSKSSNIGIGLKPWNTGFVDEVDDSMSKGL</sequence>
<protein>
    <submittedName>
        <fullName evidence="1">Uncharacterized protein</fullName>
    </submittedName>
</protein>
<gene>
    <name evidence="1" type="ORF">SEV965_LOCUS17842</name>
</gene>
<organism evidence="1 2">
    <name type="scientific">Rotaria sordida</name>
    <dbReference type="NCBI Taxonomy" id="392033"/>
    <lineage>
        <taxon>Eukaryota</taxon>
        <taxon>Metazoa</taxon>
        <taxon>Spiralia</taxon>
        <taxon>Gnathifera</taxon>
        <taxon>Rotifera</taxon>
        <taxon>Eurotatoria</taxon>
        <taxon>Bdelloidea</taxon>
        <taxon>Philodinida</taxon>
        <taxon>Philodinidae</taxon>
        <taxon>Rotaria</taxon>
    </lineage>
</organism>
<evidence type="ECO:0000313" key="1">
    <source>
        <dbReference type="EMBL" id="CAF1139243.1"/>
    </source>
</evidence>
<name>A0A814S1I9_9BILA</name>
<evidence type="ECO:0000313" key="2">
    <source>
        <dbReference type="Proteomes" id="UP000663889"/>
    </source>
</evidence>
<reference evidence="1" key="1">
    <citation type="submission" date="2021-02" db="EMBL/GenBank/DDBJ databases">
        <authorList>
            <person name="Nowell W R."/>
        </authorList>
    </citation>
    <scope>NUCLEOTIDE SEQUENCE</scope>
</reference>
<accession>A0A814S1I9</accession>
<dbReference type="Proteomes" id="UP000663889">
    <property type="component" value="Unassembled WGS sequence"/>
</dbReference>